<dbReference type="PRINTS" id="PR00133">
    <property type="entry name" value="GLHYDRLASE3"/>
</dbReference>
<dbReference type="PANTHER" id="PTHR42715:SF10">
    <property type="entry name" value="BETA-GLUCOSIDASE"/>
    <property type="match status" value="1"/>
</dbReference>
<evidence type="ECO:0000256" key="2">
    <source>
        <dbReference type="ARBA" id="ARBA00022801"/>
    </source>
</evidence>
<dbReference type="SUPFAM" id="SSF51445">
    <property type="entry name" value="(Trans)glycosidases"/>
    <property type="match status" value="1"/>
</dbReference>
<gene>
    <name evidence="7" type="ORF">Sya03_43040</name>
</gene>
<dbReference type="InterPro" id="IPR011658">
    <property type="entry name" value="PA14_dom"/>
</dbReference>
<dbReference type="Gene3D" id="3.40.50.1700">
    <property type="entry name" value="Glycoside hydrolase family 3 C-terminal domain"/>
    <property type="match status" value="1"/>
</dbReference>
<feature type="domain" description="PA14" evidence="6">
    <location>
        <begin position="467"/>
        <end position="629"/>
    </location>
</feature>
<feature type="chain" id="PRO_5038505314" evidence="5">
    <location>
        <begin position="34"/>
        <end position="900"/>
    </location>
</feature>
<dbReference type="Gene3D" id="2.60.40.10">
    <property type="entry name" value="Immunoglobulins"/>
    <property type="match status" value="1"/>
</dbReference>
<dbReference type="InterPro" id="IPR019800">
    <property type="entry name" value="Glyco_hydro_3_AS"/>
</dbReference>
<keyword evidence="2 4" id="KW-0378">Hydrolase</keyword>
<dbReference type="Gene3D" id="2.60.120.260">
    <property type="entry name" value="Galactose-binding domain-like"/>
    <property type="match status" value="1"/>
</dbReference>
<keyword evidence="5" id="KW-0732">Signal</keyword>
<dbReference type="SUPFAM" id="SSF52279">
    <property type="entry name" value="Beta-D-glucan exohydrolase, C-terminal domain"/>
    <property type="match status" value="1"/>
</dbReference>
<evidence type="ECO:0000256" key="5">
    <source>
        <dbReference type="SAM" id="SignalP"/>
    </source>
</evidence>
<organism evidence="7 8">
    <name type="scientific">Spirilliplanes yamanashiensis</name>
    <dbReference type="NCBI Taxonomy" id="42233"/>
    <lineage>
        <taxon>Bacteria</taxon>
        <taxon>Bacillati</taxon>
        <taxon>Actinomycetota</taxon>
        <taxon>Actinomycetes</taxon>
        <taxon>Micromonosporales</taxon>
        <taxon>Micromonosporaceae</taxon>
        <taxon>Spirilliplanes</taxon>
    </lineage>
</organism>
<dbReference type="SMART" id="SM00758">
    <property type="entry name" value="PA14"/>
    <property type="match status" value="1"/>
</dbReference>
<dbReference type="InterPro" id="IPR036962">
    <property type="entry name" value="Glyco_hydro_3_N_sf"/>
</dbReference>
<feature type="signal peptide" evidence="5">
    <location>
        <begin position="1"/>
        <end position="33"/>
    </location>
</feature>
<comment type="caution">
    <text evidence="7">The sequence shown here is derived from an EMBL/GenBank/DDBJ whole genome shotgun (WGS) entry which is preliminary data.</text>
</comment>
<evidence type="ECO:0000259" key="6">
    <source>
        <dbReference type="PROSITE" id="PS51820"/>
    </source>
</evidence>
<dbReference type="Pfam" id="PF14310">
    <property type="entry name" value="Fn3-like"/>
    <property type="match status" value="1"/>
</dbReference>
<dbReference type="RefSeq" id="WP_203940174.1">
    <property type="nucleotide sequence ID" value="NZ_BAAAGJ010000018.1"/>
</dbReference>
<keyword evidence="8" id="KW-1185">Reference proteome</keyword>
<dbReference type="InterPro" id="IPR026891">
    <property type="entry name" value="Fn3-like"/>
</dbReference>
<evidence type="ECO:0000256" key="1">
    <source>
        <dbReference type="ARBA" id="ARBA00005336"/>
    </source>
</evidence>
<reference evidence="7" key="1">
    <citation type="submission" date="2021-01" db="EMBL/GenBank/DDBJ databases">
        <title>Whole genome shotgun sequence of Spirilliplanes yamanashiensis NBRC 15828.</title>
        <authorList>
            <person name="Komaki H."/>
            <person name="Tamura T."/>
        </authorList>
    </citation>
    <scope>NUCLEOTIDE SEQUENCE</scope>
    <source>
        <strain evidence="7">NBRC 15828</strain>
    </source>
</reference>
<evidence type="ECO:0000313" key="8">
    <source>
        <dbReference type="Proteomes" id="UP000652013"/>
    </source>
</evidence>
<dbReference type="AlphaFoldDB" id="A0A8J3YBX9"/>
<dbReference type="Pfam" id="PF07691">
    <property type="entry name" value="PA14"/>
    <property type="match status" value="1"/>
</dbReference>
<dbReference type="Gene3D" id="3.20.20.300">
    <property type="entry name" value="Glycoside hydrolase, family 3, N-terminal domain"/>
    <property type="match status" value="1"/>
</dbReference>
<sequence length="900" mass="95962">MVRSGVVLRRPRRAALAAVVAVAVAVAVPVAVPATGAAPAVAAPADRPWTNAALSPDRRAALVLARMTLEEKVELMTGDQGAAPSAFYNAGIARLGIPELRMADAGAGIAPRGWTLPGTGGSATAMPSSIALGATFDPALARVYAGVVADEAKATRHAMLLGPNADPSRQPFWGRIAESGGEDPVLTSALVTSYVREVQRRRVIANLKHYTAYTQEVNRGLGQNSIVGERALREVHTLPYEAAVDDARLGSVMCAFNKINGVYACESDQALDTILRRQLGFTGFVITDFGAIHSTAPSVRAGTDMETGTRAFYDGPLLAAVRAGQVPESLVDRSVLRILRTMFAVGVFDTRYPATAIPARRHGAVAGQVQDEAITLLKNQRVLPLSARTRSVAVIGGDANIASTIGGSARVQPTYQVSVLDALRERGRRTGMRVVHEPGNDPVHGASMIETADMTAVPSSVLTPDSGTGTGVTARYWATPAPTGDPGLTRTEQQVFYDVGFVGGSPAFAGLYASQVPATPTLGAPTGGNQAARYTGFFTAPRTGVYRLGLTGWGEARAYLDDRLIIDMTGADGRRDVRSAPLTLTGGERHRLRVEYASTRPLVGLQPGTLLLQWSTPAGAYAPSVQRAAAAARRADVAVVYLRTYETEERDRVSLKLPQNADQLVRAVRAANPRTVVVLATGGPTTMPWLRDVPSVLQNWFGGQEEGNSLTRVLFGRENPSGRLPVTFPRTERALPPGVQNPWDTIGDLDVEFSEGVNIGYRGYRAAGVRPLFPFGHGLSYTSFRYSGRPADTVRATGRDDTAYLRVRVRNTGRRAGTEVVQVYLGRLPGVGSPALKLAGFAKVDLRPGQSRQVRIAVDRRELSYWDSAGDRWVTPRGTVRVHVGSSSADLRLTGTVTVR</sequence>
<dbReference type="InterPro" id="IPR001764">
    <property type="entry name" value="Glyco_hydro_3_N"/>
</dbReference>
<dbReference type="InterPro" id="IPR017853">
    <property type="entry name" value="GH"/>
</dbReference>
<evidence type="ECO:0000313" key="7">
    <source>
        <dbReference type="EMBL" id="GIJ04952.1"/>
    </source>
</evidence>
<dbReference type="EMBL" id="BOOY01000030">
    <property type="protein sequence ID" value="GIJ04952.1"/>
    <property type="molecule type" value="Genomic_DNA"/>
</dbReference>
<dbReference type="InterPro" id="IPR050288">
    <property type="entry name" value="Cellulose_deg_GH3"/>
</dbReference>
<keyword evidence="4" id="KW-0326">Glycosidase</keyword>
<dbReference type="Proteomes" id="UP000652013">
    <property type="component" value="Unassembled WGS sequence"/>
</dbReference>
<dbReference type="SMART" id="SM01217">
    <property type="entry name" value="Fn3_like"/>
    <property type="match status" value="1"/>
</dbReference>
<dbReference type="PROSITE" id="PS00775">
    <property type="entry name" value="GLYCOSYL_HYDROL_F3"/>
    <property type="match status" value="1"/>
</dbReference>
<dbReference type="GO" id="GO:0005975">
    <property type="term" value="P:carbohydrate metabolic process"/>
    <property type="evidence" value="ECO:0007669"/>
    <property type="project" value="InterPro"/>
</dbReference>
<dbReference type="InterPro" id="IPR013783">
    <property type="entry name" value="Ig-like_fold"/>
</dbReference>
<evidence type="ECO:0000256" key="3">
    <source>
        <dbReference type="ARBA" id="ARBA00023277"/>
    </source>
</evidence>
<name>A0A8J3YBX9_9ACTN</name>
<comment type="similarity">
    <text evidence="1 4">Belongs to the glycosyl hydrolase 3 family.</text>
</comment>
<keyword evidence="3" id="KW-0119">Carbohydrate metabolism</keyword>
<dbReference type="InterPro" id="IPR002772">
    <property type="entry name" value="Glyco_hydro_3_C"/>
</dbReference>
<dbReference type="Pfam" id="PF01915">
    <property type="entry name" value="Glyco_hydro_3_C"/>
    <property type="match status" value="1"/>
</dbReference>
<proteinExistence type="inferred from homology"/>
<dbReference type="GO" id="GO:0004553">
    <property type="term" value="F:hydrolase activity, hydrolyzing O-glycosyl compounds"/>
    <property type="evidence" value="ECO:0007669"/>
    <property type="project" value="InterPro"/>
</dbReference>
<dbReference type="InterPro" id="IPR037524">
    <property type="entry name" value="PA14/GLEYA"/>
</dbReference>
<dbReference type="PROSITE" id="PS51820">
    <property type="entry name" value="PA14"/>
    <property type="match status" value="1"/>
</dbReference>
<protein>
    <submittedName>
        <fullName evidence="7">Beta-glucosidase</fullName>
    </submittedName>
</protein>
<evidence type="ECO:0000256" key="4">
    <source>
        <dbReference type="RuleBase" id="RU361161"/>
    </source>
</evidence>
<dbReference type="InterPro" id="IPR036881">
    <property type="entry name" value="Glyco_hydro_3_C_sf"/>
</dbReference>
<dbReference type="Pfam" id="PF00933">
    <property type="entry name" value="Glyco_hydro_3"/>
    <property type="match status" value="1"/>
</dbReference>
<accession>A0A8J3YBX9</accession>
<dbReference type="PANTHER" id="PTHR42715">
    <property type="entry name" value="BETA-GLUCOSIDASE"/>
    <property type="match status" value="1"/>
</dbReference>
<dbReference type="SUPFAM" id="SSF56988">
    <property type="entry name" value="Anthrax protective antigen"/>
    <property type="match status" value="1"/>
</dbReference>